<dbReference type="Proteomes" id="UP001054857">
    <property type="component" value="Unassembled WGS sequence"/>
</dbReference>
<feature type="region of interest" description="Disordered" evidence="2">
    <location>
        <begin position="1"/>
        <end position="60"/>
    </location>
</feature>
<comment type="similarity">
    <text evidence="1">Belongs to the pseudouridine synthase RluA family.</text>
</comment>
<sequence length="493" mass="50334">MSPTVSAKGNNKGSSQLAGGDIVSDMDRRREESATTARVDAGKDAPQPPPPAKPAPVSRIPQAMVVLAQAEVPPDCPPATPLPELLHRLLPEHLPSITAAKRALRRRLVLRIPAAAFSSSSSSSSAAAAAPASFSCTPTGGDSTSSSSSAATAASSTSAPPNCDTSTTTTTTTALGDKPHPSGVLMSTADLADPRDVLQLLARSGSGYMGWVGPEEAAGGGGSSSSSKRGSSRRGSSSGAAAGEDGDELGRLENGSPSGQLLQPQAAVQGEVNSRRHLQKQLPSGLPIAYEDDHLAVVIKPPGIETQGSGDASVQGRLKYCLRPTPLVGALHRPKQVHRLDLPTGGLLLAAKTHVALRGLAADLHNRRVTKRYCALVKGIRGGSRTIDMQLSGKPCVTYFEALLPPPGLTLSSNPTSSAVATAEAAVTLTATAEAAAPAASVATAASAATTAHVAGCTHVPSPRHGALCKVLLWPHTGRTHQLRKHMAYTGTP</sequence>
<feature type="domain" description="Pseudouridine synthase RsuA/RluA-like" evidence="3">
    <location>
        <begin position="294"/>
        <end position="488"/>
    </location>
</feature>
<evidence type="ECO:0000259" key="3">
    <source>
        <dbReference type="Pfam" id="PF00849"/>
    </source>
</evidence>
<evidence type="ECO:0000256" key="1">
    <source>
        <dbReference type="ARBA" id="ARBA00010876"/>
    </source>
</evidence>
<dbReference type="PANTHER" id="PTHR21600">
    <property type="entry name" value="MITOCHONDRIAL RNA PSEUDOURIDINE SYNTHASE"/>
    <property type="match status" value="1"/>
</dbReference>
<evidence type="ECO:0000313" key="5">
    <source>
        <dbReference type="Proteomes" id="UP001054857"/>
    </source>
</evidence>
<feature type="non-terminal residue" evidence="4">
    <location>
        <position position="1"/>
    </location>
</feature>
<dbReference type="InterPro" id="IPR006145">
    <property type="entry name" value="PsdUridine_synth_RsuA/RluA"/>
</dbReference>
<feature type="compositionally biased region" description="Low complexity" evidence="2">
    <location>
        <begin position="143"/>
        <end position="173"/>
    </location>
</feature>
<dbReference type="InterPro" id="IPR020103">
    <property type="entry name" value="PsdUridine_synth_cat_dom_sf"/>
</dbReference>
<name>A0AAD3E235_9CHLO</name>
<feature type="region of interest" description="Disordered" evidence="2">
    <location>
        <begin position="213"/>
        <end position="279"/>
    </location>
</feature>
<protein>
    <recommendedName>
        <fullName evidence="3">Pseudouridine synthase RsuA/RluA-like domain-containing protein</fullName>
    </recommendedName>
</protein>
<accession>A0AAD3E235</accession>
<dbReference type="CDD" id="cd02869">
    <property type="entry name" value="PseudoU_synth_RluA_like"/>
    <property type="match status" value="1"/>
</dbReference>
<dbReference type="GO" id="GO:0009982">
    <property type="term" value="F:pseudouridine synthase activity"/>
    <property type="evidence" value="ECO:0007669"/>
    <property type="project" value="InterPro"/>
</dbReference>
<keyword evidence="5" id="KW-1185">Reference proteome</keyword>
<organism evidence="4 5">
    <name type="scientific">Astrephomene gubernaculifera</name>
    <dbReference type="NCBI Taxonomy" id="47775"/>
    <lineage>
        <taxon>Eukaryota</taxon>
        <taxon>Viridiplantae</taxon>
        <taxon>Chlorophyta</taxon>
        <taxon>core chlorophytes</taxon>
        <taxon>Chlorophyceae</taxon>
        <taxon>CS clade</taxon>
        <taxon>Chlamydomonadales</taxon>
        <taxon>Astrephomenaceae</taxon>
        <taxon>Astrephomene</taxon>
    </lineage>
</organism>
<feature type="compositionally biased region" description="Low complexity" evidence="2">
    <location>
        <begin position="224"/>
        <end position="243"/>
    </location>
</feature>
<dbReference type="Gene3D" id="3.30.2350.10">
    <property type="entry name" value="Pseudouridine synthase"/>
    <property type="match status" value="1"/>
</dbReference>
<feature type="region of interest" description="Disordered" evidence="2">
    <location>
        <begin position="131"/>
        <end position="189"/>
    </location>
</feature>
<dbReference type="Pfam" id="PF00849">
    <property type="entry name" value="PseudoU_synth_2"/>
    <property type="match status" value="1"/>
</dbReference>
<dbReference type="GO" id="GO:0000455">
    <property type="term" value="P:enzyme-directed rRNA pseudouridine synthesis"/>
    <property type="evidence" value="ECO:0007669"/>
    <property type="project" value="TreeGrafter"/>
</dbReference>
<dbReference type="PANTHER" id="PTHR21600:SF87">
    <property type="entry name" value="RNA PSEUDOURIDYLATE SYNTHASE DOMAIN-CONTAINING PROTEIN 1"/>
    <property type="match status" value="1"/>
</dbReference>
<dbReference type="InterPro" id="IPR050188">
    <property type="entry name" value="RluA_PseudoU_synthase"/>
</dbReference>
<dbReference type="EMBL" id="BMAR01000050">
    <property type="protein sequence ID" value="GFR51437.1"/>
    <property type="molecule type" value="Genomic_DNA"/>
</dbReference>
<dbReference type="AlphaFoldDB" id="A0AAD3E235"/>
<dbReference type="SUPFAM" id="SSF55120">
    <property type="entry name" value="Pseudouridine synthase"/>
    <property type="match status" value="1"/>
</dbReference>
<proteinExistence type="inferred from homology"/>
<evidence type="ECO:0000256" key="2">
    <source>
        <dbReference type="SAM" id="MobiDB-lite"/>
    </source>
</evidence>
<comment type="caution">
    <text evidence="4">The sequence shown here is derived from an EMBL/GenBank/DDBJ whole genome shotgun (WGS) entry which is preliminary data.</text>
</comment>
<gene>
    <name evidence="4" type="ORF">Agub_g13729</name>
</gene>
<evidence type="ECO:0000313" key="4">
    <source>
        <dbReference type="EMBL" id="GFR51437.1"/>
    </source>
</evidence>
<reference evidence="4 5" key="1">
    <citation type="journal article" date="2021" name="Sci. Rep.">
        <title>Genome sequencing of the multicellular alga Astrephomene provides insights into convergent evolution of germ-soma differentiation.</title>
        <authorList>
            <person name="Yamashita S."/>
            <person name="Yamamoto K."/>
            <person name="Matsuzaki R."/>
            <person name="Suzuki S."/>
            <person name="Yamaguchi H."/>
            <person name="Hirooka S."/>
            <person name="Minakuchi Y."/>
            <person name="Miyagishima S."/>
            <person name="Kawachi M."/>
            <person name="Toyoda A."/>
            <person name="Nozaki H."/>
        </authorList>
    </citation>
    <scope>NUCLEOTIDE SEQUENCE [LARGE SCALE GENOMIC DNA]</scope>
    <source>
        <strain evidence="4 5">NIES-4017</strain>
    </source>
</reference>
<dbReference type="GO" id="GO:0003723">
    <property type="term" value="F:RNA binding"/>
    <property type="evidence" value="ECO:0007669"/>
    <property type="project" value="InterPro"/>
</dbReference>
<feature type="compositionally biased region" description="Polar residues" evidence="2">
    <location>
        <begin position="1"/>
        <end position="17"/>
    </location>
</feature>